<reference evidence="3 4" key="1">
    <citation type="submission" date="2015-07" db="EMBL/GenBank/DDBJ databases">
        <title>Genome sequence of Leptolinea tardivitalis DSM 16556.</title>
        <authorList>
            <person name="Hemp J."/>
            <person name="Ward L.M."/>
            <person name="Pace L.A."/>
            <person name="Fischer W.W."/>
        </authorList>
    </citation>
    <scope>NUCLEOTIDE SEQUENCE [LARGE SCALE GENOMIC DNA]</scope>
    <source>
        <strain evidence="3 4">YMTK-2</strain>
    </source>
</reference>
<feature type="transmembrane region" description="Helical" evidence="1">
    <location>
        <begin position="180"/>
        <end position="196"/>
    </location>
</feature>
<comment type="caution">
    <text evidence="3">The sequence shown here is derived from an EMBL/GenBank/DDBJ whole genome shotgun (WGS) entry which is preliminary data.</text>
</comment>
<evidence type="ECO:0000259" key="2">
    <source>
        <dbReference type="Pfam" id="PF02517"/>
    </source>
</evidence>
<gene>
    <name evidence="3" type="ORF">ADM99_12200</name>
</gene>
<organism evidence="3 4">
    <name type="scientific">Leptolinea tardivitalis</name>
    <dbReference type="NCBI Taxonomy" id="229920"/>
    <lineage>
        <taxon>Bacteria</taxon>
        <taxon>Bacillati</taxon>
        <taxon>Chloroflexota</taxon>
        <taxon>Anaerolineae</taxon>
        <taxon>Anaerolineales</taxon>
        <taxon>Anaerolineaceae</taxon>
        <taxon>Leptolinea</taxon>
    </lineage>
</organism>
<dbReference type="RefSeq" id="WP_062422777.1">
    <property type="nucleotide sequence ID" value="NZ_BBYA01000011.1"/>
</dbReference>
<keyword evidence="1" id="KW-0472">Membrane</keyword>
<evidence type="ECO:0000313" key="3">
    <source>
        <dbReference type="EMBL" id="KPL71042.1"/>
    </source>
</evidence>
<feature type="transmembrane region" description="Helical" evidence="1">
    <location>
        <begin position="46"/>
        <end position="65"/>
    </location>
</feature>
<protein>
    <recommendedName>
        <fullName evidence="2">CAAX prenyl protease 2/Lysostaphin resistance protein A-like domain-containing protein</fullName>
    </recommendedName>
</protein>
<dbReference type="EMBL" id="LGCK01000012">
    <property type="protein sequence ID" value="KPL71042.1"/>
    <property type="molecule type" value="Genomic_DNA"/>
</dbReference>
<dbReference type="Pfam" id="PF02517">
    <property type="entry name" value="Rce1-like"/>
    <property type="match status" value="1"/>
</dbReference>
<dbReference type="STRING" id="229920.ADM99_12200"/>
<dbReference type="GO" id="GO:0004175">
    <property type="term" value="F:endopeptidase activity"/>
    <property type="evidence" value="ECO:0007669"/>
    <property type="project" value="UniProtKB-ARBA"/>
</dbReference>
<evidence type="ECO:0000256" key="1">
    <source>
        <dbReference type="SAM" id="Phobius"/>
    </source>
</evidence>
<accession>A0A0N8GKZ1</accession>
<keyword evidence="1" id="KW-1133">Transmembrane helix</keyword>
<dbReference type="GO" id="GO:0080120">
    <property type="term" value="P:CAAX-box protein maturation"/>
    <property type="evidence" value="ECO:0007669"/>
    <property type="project" value="UniProtKB-ARBA"/>
</dbReference>
<feature type="transmembrane region" description="Helical" evidence="1">
    <location>
        <begin position="6"/>
        <end position="25"/>
    </location>
</feature>
<dbReference type="OrthoDB" id="1920310at2"/>
<feature type="transmembrane region" description="Helical" evidence="1">
    <location>
        <begin position="208"/>
        <end position="225"/>
    </location>
</feature>
<feature type="transmembrane region" description="Helical" evidence="1">
    <location>
        <begin position="121"/>
        <end position="143"/>
    </location>
</feature>
<name>A0A0N8GKZ1_9CHLR</name>
<sequence length="249" mass="27851">MTTDTLLLIAAEWIGIVALGMLAGLSPQLQKVKPLQFLFPRREASITFSLNAVIFFFSIIVYKYFFTIPTVFLGFNIEAGWQRIIIDLIALLVIGAALVYRKQPFRSALWGKDALRPNVNFSLLIAAMIIFIRAKISAITNGVESIEGLALLQFLMISLCETTFFFGYSQPRLSSRFGPTTGWLISAAFFTLWQVIPLSLHGAFGQDAIYQVLLATGYGLITGWISRKSKHNLTPAIYLALSQWLFLIK</sequence>
<feature type="transmembrane region" description="Helical" evidence="1">
    <location>
        <begin position="80"/>
        <end position="100"/>
    </location>
</feature>
<keyword evidence="4" id="KW-1185">Reference proteome</keyword>
<feature type="domain" description="CAAX prenyl protease 2/Lysostaphin resistance protein A-like" evidence="2">
    <location>
        <begin position="149"/>
        <end position="238"/>
    </location>
</feature>
<proteinExistence type="predicted"/>
<dbReference type="AlphaFoldDB" id="A0A0N8GKZ1"/>
<keyword evidence="1" id="KW-0812">Transmembrane</keyword>
<evidence type="ECO:0000313" key="4">
    <source>
        <dbReference type="Proteomes" id="UP000050430"/>
    </source>
</evidence>
<dbReference type="InterPro" id="IPR003675">
    <property type="entry name" value="Rce1/LyrA-like_dom"/>
</dbReference>
<feature type="transmembrane region" description="Helical" evidence="1">
    <location>
        <begin position="149"/>
        <end position="168"/>
    </location>
</feature>
<dbReference type="Proteomes" id="UP000050430">
    <property type="component" value="Unassembled WGS sequence"/>
</dbReference>